<comment type="caution">
    <text evidence="2">The sequence shown here is derived from an EMBL/GenBank/DDBJ whole genome shotgun (WGS) entry which is preliminary data.</text>
</comment>
<protein>
    <submittedName>
        <fullName evidence="2">Uncharacterized protein</fullName>
    </submittedName>
</protein>
<dbReference type="AlphaFoldDB" id="A0ABD3MNI9"/>
<accession>A0ABD3MNI9</accession>
<name>A0ABD3MNI9_9STRA</name>
<evidence type="ECO:0000313" key="3">
    <source>
        <dbReference type="Proteomes" id="UP001530400"/>
    </source>
</evidence>
<organism evidence="2 3">
    <name type="scientific">Cyclotella atomus</name>
    <dbReference type="NCBI Taxonomy" id="382360"/>
    <lineage>
        <taxon>Eukaryota</taxon>
        <taxon>Sar</taxon>
        <taxon>Stramenopiles</taxon>
        <taxon>Ochrophyta</taxon>
        <taxon>Bacillariophyta</taxon>
        <taxon>Coscinodiscophyceae</taxon>
        <taxon>Thalassiosirophycidae</taxon>
        <taxon>Stephanodiscales</taxon>
        <taxon>Stephanodiscaceae</taxon>
        <taxon>Cyclotella</taxon>
    </lineage>
</organism>
<feature type="compositionally biased region" description="Low complexity" evidence="1">
    <location>
        <begin position="19"/>
        <end position="32"/>
    </location>
</feature>
<gene>
    <name evidence="2" type="ORF">ACHAWO_009299</name>
</gene>
<dbReference type="Proteomes" id="UP001530400">
    <property type="component" value="Unassembled WGS sequence"/>
</dbReference>
<evidence type="ECO:0000256" key="1">
    <source>
        <dbReference type="SAM" id="MobiDB-lite"/>
    </source>
</evidence>
<reference evidence="2 3" key="1">
    <citation type="submission" date="2024-10" db="EMBL/GenBank/DDBJ databases">
        <title>Updated reference genomes for cyclostephanoid diatoms.</title>
        <authorList>
            <person name="Roberts W.R."/>
            <person name="Alverson A.J."/>
        </authorList>
    </citation>
    <scope>NUCLEOTIDE SEQUENCE [LARGE SCALE GENOMIC DNA]</scope>
    <source>
        <strain evidence="2 3">AJA010-31</strain>
    </source>
</reference>
<keyword evidence="3" id="KW-1185">Reference proteome</keyword>
<proteinExistence type="predicted"/>
<dbReference type="EMBL" id="JALLPJ020001406">
    <property type="protein sequence ID" value="KAL3765222.1"/>
    <property type="molecule type" value="Genomic_DNA"/>
</dbReference>
<sequence length="284" mass="32598">MIYSASARRRAILQKRSSSRGSSRGSLASPPSSAIHITISNEEWPDIIACAAENDDVPSFQINRRKEIKPLNRLLQPAKFRAPFAKKKAEEDKKNTIIPATKKRHALDPICFVIKERERVDTIREFINAQDYNAALTSLMSDAGEDFHYFNKLKNESDHSKQELFSRRHGKLKCSIDAEHSLTNERTCLWHGETDRGFPLRCHNKCLNHPYEKVTNYLGVLLPRPLDFCAYHTRYCNETVKHGDLPIKIRVPNEFGLCNECHVLKTGVQPPILNRIPGTRRKRN</sequence>
<feature type="region of interest" description="Disordered" evidence="1">
    <location>
        <begin position="13"/>
        <end position="32"/>
    </location>
</feature>
<evidence type="ECO:0000313" key="2">
    <source>
        <dbReference type="EMBL" id="KAL3765222.1"/>
    </source>
</evidence>